<protein>
    <submittedName>
        <fullName evidence="1">Uncharacterized protein</fullName>
    </submittedName>
</protein>
<dbReference type="GO" id="GO:0016567">
    <property type="term" value="P:protein ubiquitination"/>
    <property type="evidence" value="ECO:0007669"/>
    <property type="project" value="TreeGrafter"/>
</dbReference>
<reference evidence="1" key="1">
    <citation type="journal article" date="2023" name="Plant J.">
        <title>Genome sequences and population genomics provide insights into the demographic history, inbreeding, and mutation load of two 'living fossil' tree species of Dipteronia.</title>
        <authorList>
            <person name="Feng Y."/>
            <person name="Comes H.P."/>
            <person name="Chen J."/>
            <person name="Zhu S."/>
            <person name="Lu R."/>
            <person name="Zhang X."/>
            <person name="Li P."/>
            <person name="Qiu J."/>
            <person name="Olsen K.M."/>
            <person name="Qiu Y."/>
        </authorList>
    </citation>
    <scope>NUCLEOTIDE SEQUENCE</scope>
    <source>
        <strain evidence="1">NBL</strain>
    </source>
</reference>
<dbReference type="InterPro" id="IPR045134">
    <property type="entry name" value="UHRF1/2-like"/>
</dbReference>
<dbReference type="GO" id="GO:0061630">
    <property type="term" value="F:ubiquitin protein ligase activity"/>
    <property type="evidence" value="ECO:0007669"/>
    <property type="project" value="TreeGrafter"/>
</dbReference>
<dbReference type="Proteomes" id="UP001281410">
    <property type="component" value="Unassembled WGS sequence"/>
</dbReference>
<dbReference type="PANTHER" id="PTHR14140:SF27">
    <property type="entry name" value="OS04G0289800 PROTEIN"/>
    <property type="match status" value="1"/>
</dbReference>
<sequence>MEFIGLKYVGEKLESRTTQTRPLPVTTVQAKRNGKANAASGKIFVTVPSDHFGPNLGVLVGETWEGDNGFVHFPPVAGIAGQSKHGAQSVVCSLEGMKMMRIMESTLEGIFYMAALCSGLCR</sequence>
<organism evidence="1 2">
    <name type="scientific">Dipteronia sinensis</name>
    <dbReference type="NCBI Taxonomy" id="43782"/>
    <lineage>
        <taxon>Eukaryota</taxon>
        <taxon>Viridiplantae</taxon>
        <taxon>Streptophyta</taxon>
        <taxon>Embryophyta</taxon>
        <taxon>Tracheophyta</taxon>
        <taxon>Spermatophyta</taxon>
        <taxon>Magnoliopsida</taxon>
        <taxon>eudicotyledons</taxon>
        <taxon>Gunneridae</taxon>
        <taxon>Pentapetalae</taxon>
        <taxon>rosids</taxon>
        <taxon>malvids</taxon>
        <taxon>Sapindales</taxon>
        <taxon>Sapindaceae</taxon>
        <taxon>Hippocastanoideae</taxon>
        <taxon>Acereae</taxon>
        <taxon>Dipteronia</taxon>
    </lineage>
</organism>
<dbReference type="SUPFAM" id="SSF88697">
    <property type="entry name" value="PUA domain-like"/>
    <property type="match status" value="1"/>
</dbReference>
<dbReference type="InterPro" id="IPR036987">
    <property type="entry name" value="SRA-YDG_sf"/>
</dbReference>
<dbReference type="GO" id="GO:0044027">
    <property type="term" value="P:negative regulation of gene expression via chromosomal CpG island methylation"/>
    <property type="evidence" value="ECO:0007669"/>
    <property type="project" value="TreeGrafter"/>
</dbReference>
<proteinExistence type="predicted"/>
<accession>A0AAD9ZJV7</accession>
<dbReference type="Gene3D" id="2.30.280.10">
    <property type="entry name" value="SRA-YDG"/>
    <property type="match status" value="1"/>
</dbReference>
<keyword evidence="2" id="KW-1185">Reference proteome</keyword>
<gene>
    <name evidence="1" type="ORF">Dsin_030548</name>
</gene>
<dbReference type="EMBL" id="JANJYJ010000010">
    <property type="protein sequence ID" value="KAK3183262.1"/>
    <property type="molecule type" value="Genomic_DNA"/>
</dbReference>
<name>A0AAD9ZJV7_9ROSI</name>
<evidence type="ECO:0000313" key="2">
    <source>
        <dbReference type="Proteomes" id="UP001281410"/>
    </source>
</evidence>
<comment type="caution">
    <text evidence="1">The sequence shown here is derived from an EMBL/GenBank/DDBJ whole genome shotgun (WGS) entry which is preliminary data.</text>
</comment>
<dbReference type="AlphaFoldDB" id="A0AAD9ZJV7"/>
<dbReference type="PANTHER" id="PTHR14140">
    <property type="entry name" value="E3 UBIQUITIN-PROTEIN LIGASE UHRF-RELATED"/>
    <property type="match status" value="1"/>
</dbReference>
<evidence type="ECO:0000313" key="1">
    <source>
        <dbReference type="EMBL" id="KAK3183262.1"/>
    </source>
</evidence>
<dbReference type="InterPro" id="IPR015947">
    <property type="entry name" value="PUA-like_sf"/>
</dbReference>